<accession>A0ABR6FWA1</accession>
<dbReference type="PANTHER" id="PTHR45947:SF3">
    <property type="entry name" value="SULFOQUINOVOSYL TRANSFERASE SQD2"/>
    <property type="match status" value="1"/>
</dbReference>
<protein>
    <submittedName>
        <fullName evidence="2">Glycosyltransferase involved in cell wall biosynthesis</fullName>
    </submittedName>
</protein>
<dbReference type="InterPro" id="IPR001296">
    <property type="entry name" value="Glyco_trans_1"/>
</dbReference>
<reference evidence="2 3" key="1">
    <citation type="submission" date="2020-08" db="EMBL/GenBank/DDBJ databases">
        <title>Genomic Encyclopedia of Type Strains, Phase IV (KMG-V): Genome sequencing to study the core and pangenomes of soil and plant-associated prokaryotes.</title>
        <authorList>
            <person name="Whitman W."/>
        </authorList>
    </citation>
    <scope>NUCLEOTIDE SEQUENCE [LARGE SCALE GENOMIC DNA]</scope>
    <source>
        <strain evidence="2 3">SRMrh-85</strain>
    </source>
</reference>
<dbReference type="Gene3D" id="3.40.50.2000">
    <property type="entry name" value="Glycogen Phosphorylase B"/>
    <property type="match status" value="2"/>
</dbReference>
<dbReference type="InterPro" id="IPR050194">
    <property type="entry name" value="Glycosyltransferase_grp1"/>
</dbReference>
<comment type="caution">
    <text evidence="2">The sequence shown here is derived from an EMBL/GenBank/DDBJ whole genome shotgun (WGS) entry which is preliminary data.</text>
</comment>
<gene>
    <name evidence="2" type="ORF">FHX59_005520</name>
</gene>
<dbReference type="CDD" id="cd03801">
    <property type="entry name" value="GT4_PimA-like"/>
    <property type="match status" value="1"/>
</dbReference>
<feature type="domain" description="Glycosyl transferase family 1" evidence="1">
    <location>
        <begin position="207"/>
        <end position="363"/>
    </location>
</feature>
<dbReference type="PANTHER" id="PTHR45947">
    <property type="entry name" value="SULFOQUINOVOSYL TRANSFERASE SQD2"/>
    <property type="match status" value="1"/>
</dbReference>
<dbReference type="Pfam" id="PF00534">
    <property type="entry name" value="Glycos_transf_1"/>
    <property type="match status" value="1"/>
</dbReference>
<evidence type="ECO:0000313" key="3">
    <source>
        <dbReference type="Proteomes" id="UP000533533"/>
    </source>
</evidence>
<keyword evidence="3" id="KW-1185">Reference proteome</keyword>
<dbReference type="SUPFAM" id="SSF53756">
    <property type="entry name" value="UDP-Glycosyltransferase/glycogen phosphorylase"/>
    <property type="match status" value="1"/>
</dbReference>
<dbReference type="Proteomes" id="UP000533533">
    <property type="component" value="Unassembled WGS sequence"/>
</dbReference>
<name>A0ABR6FWA1_9BURK</name>
<sequence>MSMRILFVIGNLGDYHVPRYEALVSAASSRGHQVALLEVFARSGVYGFPQERRAAFFANRPRMAETLVENGADSDGLGARDTARLIAKVRNFEPDVVITLGYNTGYSAVLCFLRHLTRRFKLIYMSDSKADDGLRQRTKERLKRFIVSRFDGALVAGEKHRRYAQSLGIPKERSRIGFDVIDVDYFSDLAQAASDNPEAVRSRFGLPQRYVLCVSRFVARKNVDVLIDAYRKSGVYNENIGLVLVGQGPLEAQLRARIASLGLMPHVTILSSLANQDMPNLYALAEFVVLASEFDQWGLCVNEAFAAGCPAIVTRTCGVAGEVVIDGVNGFVVEPRDVSTLAQRIGELGGEPALRKRLAAGAQSTIRRWTPLLFASSALELAEVTTRRTSDPARHELV</sequence>
<organism evidence="2 3">
    <name type="scientific">Paraburkholderia silvatlantica</name>
    <dbReference type="NCBI Taxonomy" id="321895"/>
    <lineage>
        <taxon>Bacteria</taxon>
        <taxon>Pseudomonadati</taxon>
        <taxon>Pseudomonadota</taxon>
        <taxon>Betaproteobacteria</taxon>
        <taxon>Burkholderiales</taxon>
        <taxon>Burkholderiaceae</taxon>
        <taxon>Paraburkholderia</taxon>
    </lineage>
</organism>
<dbReference type="EMBL" id="JACHVZ010000017">
    <property type="protein sequence ID" value="MBB2931050.1"/>
    <property type="molecule type" value="Genomic_DNA"/>
</dbReference>
<evidence type="ECO:0000313" key="2">
    <source>
        <dbReference type="EMBL" id="MBB2931050.1"/>
    </source>
</evidence>
<proteinExistence type="predicted"/>
<evidence type="ECO:0000259" key="1">
    <source>
        <dbReference type="Pfam" id="PF00534"/>
    </source>
</evidence>